<feature type="compositionally biased region" description="Basic and acidic residues" evidence="1">
    <location>
        <begin position="206"/>
        <end position="215"/>
    </location>
</feature>
<feature type="compositionally biased region" description="Polar residues" evidence="1">
    <location>
        <begin position="100"/>
        <end position="111"/>
    </location>
</feature>
<organism evidence="2 3">
    <name type="scientific">Peronospora farinosa</name>
    <dbReference type="NCBI Taxonomy" id="134698"/>
    <lineage>
        <taxon>Eukaryota</taxon>
        <taxon>Sar</taxon>
        <taxon>Stramenopiles</taxon>
        <taxon>Oomycota</taxon>
        <taxon>Peronosporomycetes</taxon>
        <taxon>Peronosporales</taxon>
        <taxon>Peronosporaceae</taxon>
        <taxon>Peronospora</taxon>
    </lineage>
</organism>
<feature type="region of interest" description="Disordered" evidence="1">
    <location>
        <begin position="73"/>
        <end position="222"/>
    </location>
</feature>
<dbReference type="Proteomes" id="UP001157938">
    <property type="component" value="Unassembled WGS sequence"/>
</dbReference>
<feature type="compositionally biased region" description="Low complexity" evidence="1">
    <location>
        <begin position="190"/>
        <end position="205"/>
    </location>
</feature>
<reference evidence="2 3" key="1">
    <citation type="submission" date="2021-11" db="EMBL/GenBank/DDBJ databases">
        <authorList>
            <person name="Islam A."/>
            <person name="Islam S."/>
            <person name="Flora M.S."/>
            <person name="Rahman M."/>
            <person name="Ziaur R.M."/>
            <person name="Epstein J.H."/>
            <person name="Hassan M."/>
            <person name="Klassen M."/>
            <person name="Woodard K."/>
            <person name="Webb A."/>
            <person name="Webby R.J."/>
            <person name="El Zowalaty M.E."/>
        </authorList>
    </citation>
    <scope>NUCLEOTIDE SEQUENCE [LARGE SCALE GENOMIC DNA]</scope>
    <source>
        <strain evidence="2">Pf1</strain>
    </source>
</reference>
<protein>
    <submittedName>
        <fullName evidence="2">Uncharacterized protein</fullName>
    </submittedName>
</protein>
<accession>A0ABN8BXZ6</accession>
<feature type="region of interest" description="Disordered" evidence="1">
    <location>
        <begin position="241"/>
        <end position="329"/>
    </location>
</feature>
<comment type="caution">
    <text evidence="2">The sequence shown here is derived from an EMBL/GenBank/DDBJ whole genome shotgun (WGS) entry which is preliminary data.</text>
</comment>
<feature type="compositionally biased region" description="Basic and acidic residues" evidence="1">
    <location>
        <begin position="83"/>
        <end position="94"/>
    </location>
</feature>
<feature type="compositionally biased region" description="Basic and acidic residues" evidence="1">
    <location>
        <begin position="257"/>
        <end position="276"/>
    </location>
</feature>
<gene>
    <name evidence="2" type="ORF">PFR001_LOCUS1407</name>
</gene>
<feature type="region of interest" description="Disordered" evidence="1">
    <location>
        <begin position="351"/>
        <end position="374"/>
    </location>
</feature>
<evidence type="ECO:0000256" key="1">
    <source>
        <dbReference type="SAM" id="MobiDB-lite"/>
    </source>
</evidence>
<keyword evidence="3" id="KW-1185">Reference proteome</keyword>
<name>A0ABN8BXZ6_9STRA</name>
<dbReference type="EMBL" id="CAKLBC010000297">
    <property type="protein sequence ID" value="CAH0485731.1"/>
    <property type="molecule type" value="Genomic_DNA"/>
</dbReference>
<evidence type="ECO:0000313" key="2">
    <source>
        <dbReference type="EMBL" id="CAH0485731.1"/>
    </source>
</evidence>
<feature type="compositionally biased region" description="Basic and acidic residues" evidence="1">
    <location>
        <begin position="113"/>
        <end position="138"/>
    </location>
</feature>
<feature type="compositionally biased region" description="Polar residues" evidence="1">
    <location>
        <begin position="173"/>
        <end position="188"/>
    </location>
</feature>
<evidence type="ECO:0000313" key="3">
    <source>
        <dbReference type="Proteomes" id="UP001157938"/>
    </source>
</evidence>
<feature type="compositionally biased region" description="Basic and acidic residues" evidence="1">
    <location>
        <begin position="316"/>
        <end position="329"/>
    </location>
</feature>
<proteinExistence type="predicted"/>
<sequence length="399" mass="45770">MSSSNLKQCVFCGENFSNTPTSFPYAFDSPSDDLGTFTKLKPLRWRFLMNKSPCTKSMCTTCAGKRQREEKVCNQPRSSGRATRVEHMEPEEKARHQRRIQNLSQNAQGQRLTIRELPSKRCDSRKDTHEPLTRDDRRRRSTQTTESQQEAARRCSLQQQNTIYRVSKESVMPNRSVSTNKIETQPYWTSAGTSSRKSNSSGGQSEPRRSEEKSQRLSTTADILGMSRALELPPNYFDMSSSSQTFSAMRSPEQDALDCRQKLRSSTEQDALDCRQKPSSSTEQDALDCRQKPSSSTETRQSRRRTTTALPQLELQKQDETEEERERRRSASYARMLLRMQRHYDAVQVNGNQACPTTAPPRRIRTTRQGKSTVVRDVKDDPTKFAIDLDYLSAYKDAR</sequence>